<gene>
    <name evidence="1" type="ORF">AUEXF2481DRAFT_34001</name>
</gene>
<reference evidence="1 2" key="1">
    <citation type="journal article" date="2014" name="BMC Genomics">
        <title>Genome sequencing of four Aureobasidium pullulans varieties: biotechnological potential, stress tolerance, and description of new species.</title>
        <authorList>
            <person name="Gostin Ar C."/>
            <person name="Ohm R.A."/>
            <person name="Kogej T."/>
            <person name="Sonjak S."/>
            <person name="Turk M."/>
            <person name="Zajc J."/>
            <person name="Zalar P."/>
            <person name="Grube M."/>
            <person name="Sun H."/>
            <person name="Han J."/>
            <person name="Sharma A."/>
            <person name="Chiniquy J."/>
            <person name="Ngan C.Y."/>
            <person name="Lipzen A."/>
            <person name="Barry K."/>
            <person name="Grigoriev I.V."/>
            <person name="Gunde-Cimerman N."/>
        </authorList>
    </citation>
    <scope>NUCLEOTIDE SEQUENCE [LARGE SCALE GENOMIC DNA]</scope>
    <source>
        <strain evidence="1 2">EXF-2481</strain>
    </source>
</reference>
<evidence type="ECO:0000313" key="2">
    <source>
        <dbReference type="Proteomes" id="UP000030641"/>
    </source>
</evidence>
<name>A0A074XY27_AURSE</name>
<protein>
    <submittedName>
        <fullName evidence="1">Glycoside hydrolase family 55 protein</fullName>
    </submittedName>
</protein>
<organism evidence="1 2">
    <name type="scientific">Aureobasidium subglaciale (strain EXF-2481)</name>
    <name type="common">Aureobasidium pullulans var. subglaciale</name>
    <dbReference type="NCBI Taxonomy" id="1043005"/>
    <lineage>
        <taxon>Eukaryota</taxon>
        <taxon>Fungi</taxon>
        <taxon>Dikarya</taxon>
        <taxon>Ascomycota</taxon>
        <taxon>Pezizomycotina</taxon>
        <taxon>Dothideomycetes</taxon>
        <taxon>Dothideomycetidae</taxon>
        <taxon>Dothideales</taxon>
        <taxon>Saccotheciaceae</taxon>
        <taxon>Aureobasidium</taxon>
    </lineage>
</organism>
<dbReference type="OrthoDB" id="1046782at2759"/>
<proteinExistence type="predicted"/>
<evidence type="ECO:0000313" key="1">
    <source>
        <dbReference type="EMBL" id="KEQ90380.1"/>
    </source>
</evidence>
<dbReference type="GO" id="GO:0016787">
    <property type="term" value="F:hydrolase activity"/>
    <property type="evidence" value="ECO:0007669"/>
    <property type="project" value="UniProtKB-KW"/>
</dbReference>
<dbReference type="AlphaFoldDB" id="A0A074XY27"/>
<dbReference type="HOGENOM" id="CLU_1948427_0_0_1"/>
<dbReference type="InterPro" id="IPR012334">
    <property type="entry name" value="Pectin_lyas_fold"/>
</dbReference>
<dbReference type="Gene3D" id="2.160.20.10">
    <property type="entry name" value="Single-stranded right-handed beta-helix, Pectin lyase-like"/>
    <property type="match status" value="1"/>
</dbReference>
<dbReference type="GeneID" id="25364983"/>
<keyword evidence="1" id="KW-0378">Hydrolase</keyword>
<dbReference type="InterPro" id="IPR011050">
    <property type="entry name" value="Pectin_lyase_fold/virulence"/>
</dbReference>
<dbReference type="SUPFAM" id="SSF51126">
    <property type="entry name" value="Pectin lyase-like"/>
    <property type="match status" value="1"/>
</dbReference>
<dbReference type="Proteomes" id="UP000030641">
    <property type="component" value="Unassembled WGS sequence"/>
</dbReference>
<dbReference type="EMBL" id="KL584792">
    <property type="protein sequence ID" value="KEQ90380.1"/>
    <property type="molecule type" value="Genomic_DNA"/>
</dbReference>
<dbReference type="InParanoid" id="A0A074XY27"/>
<keyword evidence="2" id="KW-1185">Reference proteome</keyword>
<sequence length="129" mass="13456">MISAVAASEGLIVFYMTDGTYIVTDTVQILSVAKAVGECCSQILASGDKFKDMKNSHVVVRVDSDGGETGTVEIQDLLFTVRGATAGAVLVEWNMHSSSPGAAAMWDIHFRVGGAVGSELQKGDCPTAS</sequence>
<accession>A0A074XY27</accession>
<dbReference type="RefSeq" id="XP_013338861.1">
    <property type="nucleotide sequence ID" value="XM_013483407.1"/>
</dbReference>
<dbReference type="STRING" id="1043005.A0A074XY27"/>